<feature type="domain" description="DUF6824" evidence="1">
    <location>
        <begin position="159"/>
        <end position="243"/>
    </location>
</feature>
<accession>A0A7S3LE79</accession>
<evidence type="ECO:0000313" key="2">
    <source>
        <dbReference type="EMBL" id="CAE0418679.1"/>
    </source>
</evidence>
<dbReference type="Pfam" id="PF20710">
    <property type="entry name" value="DUF6824"/>
    <property type="match status" value="1"/>
</dbReference>
<evidence type="ECO:0000259" key="1">
    <source>
        <dbReference type="Pfam" id="PF20710"/>
    </source>
</evidence>
<dbReference type="EMBL" id="HBIM01020744">
    <property type="protein sequence ID" value="CAE0418679.1"/>
    <property type="molecule type" value="Transcribed_RNA"/>
</dbReference>
<organism evidence="2">
    <name type="scientific">Amphora coffeiformis</name>
    <dbReference type="NCBI Taxonomy" id="265554"/>
    <lineage>
        <taxon>Eukaryota</taxon>
        <taxon>Sar</taxon>
        <taxon>Stramenopiles</taxon>
        <taxon>Ochrophyta</taxon>
        <taxon>Bacillariophyta</taxon>
        <taxon>Bacillariophyceae</taxon>
        <taxon>Bacillariophycidae</taxon>
        <taxon>Thalassiophysales</taxon>
        <taxon>Catenulaceae</taxon>
        <taxon>Amphora</taxon>
    </lineage>
</organism>
<proteinExistence type="predicted"/>
<name>A0A7S3LE79_9STRA</name>
<protein>
    <recommendedName>
        <fullName evidence="1">DUF6824 domain-containing protein</fullName>
    </recommendedName>
</protein>
<reference evidence="2" key="1">
    <citation type="submission" date="2021-01" db="EMBL/GenBank/DDBJ databases">
        <authorList>
            <person name="Corre E."/>
            <person name="Pelletier E."/>
            <person name="Niang G."/>
            <person name="Scheremetjew M."/>
            <person name="Finn R."/>
            <person name="Kale V."/>
            <person name="Holt S."/>
            <person name="Cochrane G."/>
            <person name="Meng A."/>
            <person name="Brown T."/>
            <person name="Cohen L."/>
        </authorList>
    </citation>
    <scope>NUCLEOTIDE SEQUENCE</scope>
    <source>
        <strain evidence="2">CCMP127</strain>
    </source>
</reference>
<sequence>MYHEQYSLGQQMMELQSMEEAIAEYRVAQMVFEARMTNFFQQKQQQQQQRMRELHASVPSLPMTTGPASVSPIAHRPRLTPGFGLASHVSPMANQPILPTPPGLELLHRASVTVISDDSSSGDASEVISLDGSSGSKQVATNASPRHKKVYIDAIQDMDILCGRGGRSNHHPGNKRYRRVISEMKIMYKNQGAKSNKTDLSRCIVNHVCRYGGRFIKKEEGTGRYFVLSRGEARKKTSQALRETKALKWTE</sequence>
<dbReference type="AlphaFoldDB" id="A0A7S3LE79"/>
<gene>
    <name evidence="2" type="ORF">ACOF00016_LOCUS15547</name>
</gene>
<dbReference type="InterPro" id="IPR049227">
    <property type="entry name" value="DUF6824"/>
</dbReference>